<keyword evidence="1" id="KW-0812">Transmembrane</keyword>
<keyword evidence="1" id="KW-0472">Membrane</keyword>
<evidence type="ECO:0008006" key="4">
    <source>
        <dbReference type="Google" id="ProtNLM"/>
    </source>
</evidence>
<dbReference type="RefSeq" id="WP_048550257.1">
    <property type="nucleotide sequence ID" value="NZ_HF570958.1"/>
</dbReference>
<sequence>MSTAQSIAVAITFVWLGMVLAISFIEAPVKFRAPDVTLRIGLGIGRLVFRVLNVVELVLAVVLAVCLVMGTFAAAAEAFLLVACVLLLAQLLAVRPRLNRRTRAVLEGLDAPGSHAHRAYIGLECAKVVVLLVGGVLLLAG</sequence>
<feature type="transmembrane region" description="Helical" evidence="1">
    <location>
        <begin position="78"/>
        <end position="98"/>
    </location>
</feature>
<feature type="transmembrane region" description="Helical" evidence="1">
    <location>
        <begin position="47"/>
        <end position="72"/>
    </location>
</feature>
<gene>
    <name evidence="2" type="ORF">BN12_180014</name>
</gene>
<dbReference type="EMBL" id="CAJB01000090">
    <property type="protein sequence ID" value="CCH77280.1"/>
    <property type="molecule type" value="Genomic_DNA"/>
</dbReference>
<organism evidence="2 3">
    <name type="scientific">Nostocoides japonicum T1-X7</name>
    <dbReference type="NCBI Taxonomy" id="1194083"/>
    <lineage>
        <taxon>Bacteria</taxon>
        <taxon>Bacillati</taxon>
        <taxon>Actinomycetota</taxon>
        <taxon>Actinomycetes</taxon>
        <taxon>Micrococcales</taxon>
        <taxon>Intrasporangiaceae</taxon>
        <taxon>Nostocoides</taxon>
    </lineage>
</organism>
<dbReference type="Proteomes" id="UP000035721">
    <property type="component" value="Unassembled WGS sequence"/>
</dbReference>
<keyword evidence="3" id="KW-1185">Reference proteome</keyword>
<dbReference type="OrthoDB" id="1098954at2"/>
<dbReference type="STRING" id="1194083.BN12_180014"/>
<name>A0A077LZ55_9MICO</name>
<protein>
    <recommendedName>
        <fullName evidence="4">Transmembrane protein</fullName>
    </recommendedName>
</protein>
<evidence type="ECO:0000256" key="1">
    <source>
        <dbReference type="SAM" id="Phobius"/>
    </source>
</evidence>
<evidence type="ECO:0000313" key="2">
    <source>
        <dbReference type="EMBL" id="CCH77280.1"/>
    </source>
</evidence>
<evidence type="ECO:0000313" key="3">
    <source>
        <dbReference type="Proteomes" id="UP000035721"/>
    </source>
</evidence>
<accession>A0A077LZ55</accession>
<feature type="transmembrane region" description="Helical" evidence="1">
    <location>
        <begin position="6"/>
        <end position="27"/>
    </location>
</feature>
<keyword evidence="1" id="KW-1133">Transmembrane helix</keyword>
<dbReference type="AlphaFoldDB" id="A0A077LZ55"/>
<proteinExistence type="predicted"/>
<reference evidence="2 3" key="1">
    <citation type="journal article" date="2013" name="ISME J.">
        <title>A metabolic model for members of the genus Tetrasphaera involved in enhanced biological phosphorus removal.</title>
        <authorList>
            <person name="Kristiansen R."/>
            <person name="Nguyen H.T.T."/>
            <person name="Saunders A.M."/>
            <person name="Nielsen J.L."/>
            <person name="Wimmer R."/>
            <person name="Le V.Q."/>
            <person name="McIlroy S.J."/>
            <person name="Petrovski S."/>
            <person name="Seviour R.J."/>
            <person name="Calteau A."/>
            <person name="Nielsen K.L."/>
            <person name="Nielsen P.H."/>
        </authorList>
    </citation>
    <scope>NUCLEOTIDE SEQUENCE [LARGE SCALE GENOMIC DNA]</scope>
    <source>
        <strain evidence="2 3">T1-X7</strain>
    </source>
</reference>
<comment type="caution">
    <text evidence="2">The sequence shown here is derived from an EMBL/GenBank/DDBJ whole genome shotgun (WGS) entry which is preliminary data.</text>
</comment>